<accession>A0A8J7CI41</accession>
<dbReference type="RefSeq" id="WP_193183460.1">
    <property type="nucleotide sequence ID" value="NZ_JACVXA010000039.1"/>
</dbReference>
<feature type="transmembrane region" description="Helical" evidence="1">
    <location>
        <begin position="74"/>
        <end position="98"/>
    </location>
</feature>
<evidence type="ECO:0000313" key="3">
    <source>
        <dbReference type="Proteomes" id="UP000609121"/>
    </source>
</evidence>
<gene>
    <name evidence="2" type="ORF">ICN82_13015</name>
</gene>
<feature type="transmembrane region" description="Helical" evidence="1">
    <location>
        <begin position="110"/>
        <end position="136"/>
    </location>
</feature>
<dbReference type="EMBL" id="JACVXA010000039">
    <property type="protein sequence ID" value="MBE3639120.1"/>
    <property type="molecule type" value="Genomic_DNA"/>
</dbReference>
<keyword evidence="1" id="KW-1133">Transmembrane helix</keyword>
<dbReference type="AlphaFoldDB" id="A0A8J7CI41"/>
<feature type="transmembrane region" description="Helical" evidence="1">
    <location>
        <begin position="41"/>
        <end position="62"/>
    </location>
</feature>
<keyword evidence="1" id="KW-0812">Transmembrane</keyword>
<name>A0A8J7CI41_9RHOB</name>
<sequence length="155" mass="16045">MTEEVEIGTLQGRIVISEDQLGRAMARTAPGPDLAGTLLRLVEIAVLAIPFAAIVSLIPARLPERADSLAGWTSLWFCLVAAVLVFVLLAILGICLLLRHMRLALAVGGGASRAVPVAVFVLLLVFEAAFAAALWLGAGQGRALLPDASGAQAAP</sequence>
<evidence type="ECO:0000313" key="2">
    <source>
        <dbReference type="EMBL" id="MBE3639120.1"/>
    </source>
</evidence>
<comment type="caution">
    <text evidence="2">The sequence shown here is derived from an EMBL/GenBank/DDBJ whole genome shotgun (WGS) entry which is preliminary data.</text>
</comment>
<reference evidence="2" key="1">
    <citation type="submission" date="2020-09" db="EMBL/GenBank/DDBJ databases">
        <title>A novel bacterium of genus Mangrovicoccus, isolated from South China Sea.</title>
        <authorList>
            <person name="Huang H."/>
            <person name="Mo K."/>
            <person name="Hu Y."/>
        </authorList>
    </citation>
    <scope>NUCLEOTIDE SEQUENCE</scope>
    <source>
        <strain evidence="2">HB182678</strain>
    </source>
</reference>
<proteinExistence type="predicted"/>
<protein>
    <submittedName>
        <fullName evidence="2">Uncharacterized protein</fullName>
    </submittedName>
</protein>
<evidence type="ECO:0000256" key="1">
    <source>
        <dbReference type="SAM" id="Phobius"/>
    </source>
</evidence>
<keyword evidence="3" id="KW-1185">Reference proteome</keyword>
<dbReference type="Proteomes" id="UP000609121">
    <property type="component" value="Unassembled WGS sequence"/>
</dbReference>
<organism evidence="2 3">
    <name type="scientific">Mangrovicoccus algicola</name>
    <dbReference type="NCBI Taxonomy" id="2771008"/>
    <lineage>
        <taxon>Bacteria</taxon>
        <taxon>Pseudomonadati</taxon>
        <taxon>Pseudomonadota</taxon>
        <taxon>Alphaproteobacteria</taxon>
        <taxon>Rhodobacterales</taxon>
        <taxon>Paracoccaceae</taxon>
        <taxon>Mangrovicoccus</taxon>
    </lineage>
</organism>
<keyword evidence="1" id="KW-0472">Membrane</keyword>